<proteinExistence type="predicted"/>
<organism evidence="2 3">
    <name type="scientific">Posidoniimonas polymericola</name>
    <dbReference type="NCBI Taxonomy" id="2528002"/>
    <lineage>
        <taxon>Bacteria</taxon>
        <taxon>Pseudomonadati</taxon>
        <taxon>Planctomycetota</taxon>
        <taxon>Planctomycetia</taxon>
        <taxon>Pirellulales</taxon>
        <taxon>Lacipirellulaceae</taxon>
        <taxon>Posidoniimonas</taxon>
    </lineage>
</organism>
<name>A0A5C5YM56_9BACT</name>
<evidence type="ECO:0000313" key="3">
    <source>
        <dbReference type="Proteomes" id="UP000318478"/>
    </source>
</evidence>
<protein>
    <submittedName>
        <fullName evidence="2">Uncharacterized protein</fullName>
    </submittedName>
</protein>
<dbReference type="OrthoDB" id="8772062at2"/>
<dbReference type="RefSeq" id="WP_146587765.1">
    <property type="nucleotide sequence ID" value="NZ_SJPO01000006.1"/>
</dbReference>
<keyword evidence="3" id="KW-1185">Reference proteome</keyword>
<reference evidence="2 3" key="1">
    <citation type="submission" date="2019-02" db="EMBL/GenBank/DDBJ databases">
        <title>Deep-cultivation of Planctomycetes and their phenomic and genomic characterization uncovers novel biology.</title>
        <authorList>
            <person name="Wiegand S."/>
            <person name="Jogler M."/>
            <person name="Boedeker C."/>
            <person name="Pinto D."/>
            <person name="Vollmers J."/>
            <person name="Rivas-Marin E."/>
            <person name="Kohn T."/>
            <person name="Peeters S.H."/>
            <person name="Heuer A."/>
            <person name="Rast P."/>
            <person name="Oberbeckmann S."/>
            <person name="Bunk B."/>
            <person name="Jeske O."/>
            <person name="Meyerdierks A."/>
            <person name="Storesund J.E."/>
            <person name="Kallscheuer N."/>
            <person name="Luecker S."/>
            <person name="Lage O.M."/>
            <person name="Pohl T."/>
            <person name="Merkel B.J."/>
            <person name="Hornburger P."/>
            <person name="Mueller R.-W."/>
            <person name="Bruemmer F."/>
            <person name="Labrenz M."/>
            <person name="Spormann A.M."/>
            <person name="Op Den Camp H."/>
            <person name="Overmann J."/>
            <person name="Amann R."/>
            <person name="Jetten M.S.M."/>
            <person name="Mascher T."/>
            <person name="Medema M.H."/>
            <person name="Devos D.P."/>
            <person name="Kaster A.-K."/>
            <person name="Ovreas L."/>
            <person name="Rohde M."/>
            <person name="Galperin M.Y."/>
            <person name="Jogler C."/>
        </authorList>
    </citation>
    <scope>NUCLEOTIDE SEQUENCE [LARGE SCALE GENOMIC DNA]</scope>
    <source>
        <strain evidence="2 3">Pla123a</strain>
    </source>
</reference>
<accession>A0A5C5YM56</accession>
<dbReference type="AlphaFoldDB" id="A0A5C5YM56"/>
<gene>
    <name evidence="2" type="ORF">Pla123a_27210</name>
</gene>
<feature type="signal peptide" evidence="1">
    <location>
        <begin position="1"/>
        <end position="21"/>
    </location>
</feature>
<dbReference type="EMBL" id="SJPO01000006">
    <property type="protein sequence ID" value="TWT75936.1"/>
    <property type="molecule type" value="Genomic_DNA"/>
</dbReference>
<comment type="caution">
    <text evidence="2">The sequence shown here is derived from an EMBL/GenBank/DDBJ whole genome shotgun (WGS) entry which is preliminary data.</text>
</comment>
<evidence type="ECO:0000313" key="2">
    <source>
        <dbReference type="EMBL" id="TWT75936.1"/>
    </source>
</evidence>
<feature type="chain" id="PRO_5022841188" evidence="1">
    <location>
        <begin position="22"/>
        <end position="263"/>
    </location>
</feature>
<dbReference type="Proteomes" id="UP000318478">
    <property type="component" value="Unassembled WGS sequence"/>
</dbReference>
<keyword evidence="1" id="KW-0732">Signal</keyword>
<evidence type="ECO:0000256" key="1">
    <source>
        <dbReference type="SAM" id="SignalP"/>
    </source>
</evidence>
<sequence precursor="true">MKNALIALALVAALPLARLNAAEWSPPEKANPGAILNEAQRDARAGRHAEALQKHVWYHENALAIEPAQYGVRLSFALGYWKDLADDYPPALAELKKQRDTAGQRVLAGKEARESFHDFQSLNEVLEQDAKTVELFETLDKEHPKTAREVYDIAKDALLPAKKYELAARYAEPAKEIKSILRDYQWNLDYAASEDKEFAESHLEYAHDSLTHNAASLIALMAVTDQPEVAKKLAAQAKQAWDNEAFHQTIDGAVEGKFPKAWP</sequence>